<dbReference type="PANTHER" id="PTHR43591:SF24">
    <property type="entry name" value="2-METHOXY-6-POLYPRENYL-1,4-BENZOQUINOL METHYLASE, MITOCHONDRIAL"/>
    <property type="match status" value="1"/>
</dbReference>
<dbReference type="RefSeq" id="WP_085442940.1">
    <property type="nucleotide sequence ID" value="NZ_LVJN01000020.1"/>
</dbReference>
<keyword evidence="2 6" id="KW-0489">Methyltransferase</keyword>
<keyword evidence="7" id="KW-1185">Reference proteome</keyword>
<dbReference type="Gene3D" id="3.40.50.150">
    <property type="entry name" value="Vaccinia Virus protein VP39"/>
    <property type="match status" value="1"/>
</dbReference>
<dbReference type="GO" id="GO:0032259">
    <property type="term" value="P:methylation"/>
    <property type="evidence" value="ECO:0007669"/>
    <property type="project" value="UniProtKB-KW"/>
</dbReference>
<dbReference type="STRING" id="1434232.MAIT1_01466"/>
<evidence type="ECO:0000259" key="5">
    <source>
        <dbReference type="Pfam" id="PF13649"/>
    </source>
</evidence>
<name>A0A1Y2K0D4_9PROT</name>
<dbReference type="Pfam" id="PF13649">
    <property type="entry name" value="Methyltransf_25"/>
    <property type="match status" value="1"/>
</dbReference>
<evidence type="ECO:0000313" key="6">
    <source>
        <dbReference type="EMBL" id="OSM01488.1"/>
    </source>
</evidence>
<protein>
    <submittedName>
        <fullName evidence="6">Putative type 11 methyltransferase</fullName>
    </submittedName>
</protein>
<evidence type="ECO:0000256" key="3">
    <source>
        <dbReference type="ARBA" id="ARBA00022679"/>
    </source>
</evidence>
<dbReference type="InterPro" id="IPR041698">
    <property type="entry name" value="Methyltransf_25"/>
</dbReference>
<dbReference type="AlphaFoldDB" id="A0A1Y2K0D4"/>
<keyword evidence="4" id="KW-0949">S-adenosyl-L-methionine</keyword>
<dbReference type="CDD" id="cd02440">
    <property type="entry name" value="AdoMet_MTases"/>
    <property type="match status" value="1"/>
</dbReference>
<dbReference type="Proteomes" id="UP000194003">
    <property type="component" value="Unassembled WGS sequence"/>
</dbReference>
<comment type="caution">
    <text evidence="6">The sequence shown here is derived from an EMBL/GenBank/DDBJ whole genome shotgun (WGS) entry which is preliminary data.</text>
</comment>
<evidence type="ECO:0000256" key="2">
    <source>
        <dbReference type="ARBA" id="ARBA00022603"/>
    </source>
</evidence>
<dbReference type="OrthoDB" id="9795634at2"/>
<evidence type="ECO:0000256" key="1">
    <source>
        <dbReference type="ARBA" id="ARBA00022428"/>
    </source>
</evidence>
<dbReference type="GO" id="GO:0009234">
    <property type="term" value="P:menaquinone biosynthetic process"/>
    <property type="evidence" value="ECO:0007669"/>
    <property type="project" value="UniProtKB-KW"/>
</dbReference>
<evidence type="ECO:0000256" key="4">
    <source>
        <dbReference type="ARBA" id="ARBA00022691"/>
    </source>
</evidence>
<organism evidence="6 7">
    <name type="scientific">Magnetofaba australis IT-1</name>
    <dbReference type="NCBI Taxonomy" id="1434232"/>
    <lineage>
        <taxon>Bacteria</taxon>
        <taxon>Pseudomonadati</taxon>
        <taxon>Pseudomonadota</taxon>
        <taxon>Magnetococcia</taxon>
        <taxon>Magnetococcales</taxon>
        <taxon>Magnetococcaceae</taxon>
        <taxon>Magnetofaba</taxon>
    </lineage>
</organism>
<dbReference type="SUPFAM" id="SSF53335">
    <property type="entry name" value="S-adenosyl-L-methionine-dependent methyltransferases"/>
    <property type="match status" value="1"/>
</dbReference>
<gene>
    <name evidence="6" type="ORF">MAIT1_01466</name>
</gene>
<dbReference type="GO" id="GO:0008168">
    <property type="term" value="F:methyltransferase activity"/>
    <property type="evidence" value="ECO:0007669"/>
    <property type="project" value="UniProtKB-KW"/>
</dbReference>
<dbReference type="InterPro" id="IPR004033">
    <property type="entry name" value="UbiE/COQ5_MeTrFase"/>
</dbReference>
<keyword evidence="1" id="KW-0474">Menaquinone biosynthesis</keyword>
<feature type="domain" description="Methyltransferase" evidence="5">
    <location>
        <begin position="48"/>
        <end position="143"/>
    </location>
</feature>
<dbReference type="PANTHER" id="PTHR43591">
    <property type="entry name" value="METHYLTRANSFERASE"/>
    <property type="match status" value="1"/>
</dbReference>
<dbReference type="EMBL" id="LVJN01000020">
    <property type="protein sequence ID" value="OSM01488.1"/>
    <property type="molecule type" value="Genomic_DNA"/>
</dbReference>
<sequence length="275" mass="30147">MDDQARKEMLRKGFNAASAGYDRPALRFFHHSACHHADIIDLPPHARVLDLATGTGALALELAKRLPEGEVVGIDLSDGMLAQAQAKAEALGIRNARFEAMDMTALSFPDDHFDAITCAFGVFFVEDMAGLLRGAARVLKPGGRLCFSSFQPDLFHPMADLFMTRIEQYGIAIPPMTWRRVDDADKVTALLAEAGLNQPQAHLRDVSYSLEHSDHWWEIVWYAGYRGLAAQLAPDALERFKAEHLAEVGALADAQGALHLPIGALYGYAINNHVS</sequence>
<keyword evidence="3 6" id="KW-0808">Transferase</keyword>
<accession>A0A1Y2K0D4</accession>
<dbReference type="InterPro" id="IPR029063">
    <property type="entry name" value="SAM-dependent_MTases_sf"/>
</dbReference>
<dbReference type="PROSITE" id="PS51608">
    <property type="entry name" value="SAM_MT_UBIE"/>
    <property type="match status" value="1"/>
</dbReference>
<proteinExistence type="predicted"/>
<reference evidence="6 7" key="1">
    <citation type="journal article" date="2016" name="BMC Genomics">
        <title>Combined genomic and structural analyses of a cultured magnetotactic bacterium reveals its niche adaptation to a dynamic environment.</title>
        <authorList>
            <person name="Araujo A.C."/>
            <person name="Morillo V."/>
            <person name="Cypriano J."/>
            <person name="Teixeira L.C."/>
            <person name="Leao P."/>
            <person name="Lyra S."/>
            <person name="Almeida L.G."/>
            <person name="Bazylinski D.A."/>
            <person name="Vasconcellos A.T."/>
            <person name="Abreu F."/>
            <person name="Lins U."/>
        </authorList>
    </citation>
    <scope>NUCLEOTIDE SEQUENCE [LARGE SCALE GENOMIC DNA]</scope>
    <source>
        <strain evidence="6 7">IT-1</strain>
    </source>
</reference>
<evidence type="ECO:0000313" key="7">
    <source>
        <dbReference type="Proteomes" id="UP000194003"/>
    </source>
</evidence>